<evidence type="ECO:0000313" key="1">
    <source>
        <dbReference type="EMBL" id="MED6132707.1"/>
    </source>
</evidence>
<name>A0ABU6S8P3_9FABA</name>
<keyword evidence="2" id="KW-1185">Reference proteome</keyword>
<proteinExistence type="predicted"/>
<sequence length="123" mass="14486">MQSFLSKLVKNHLHRCRHHLSATLRQSQQLVHVCNHITPPLHHSHFRGFHSNRNHDHLLHFRSKLHTPQFHLRSFSSSRSPDLLIRFNEITADDTVHGLIIANVAVFLLWRIAHNNFMKNNFA</sequence>
<comment type="caution">
    <text evidence="1">The sequence shown here is derived from an EMBL/GenBank/DDBJ whole genome shotgun (WGS) entry which is preliminary data.</text>
</comment>
<dbReference type="Proteomes" id="UP001341840">
    <property type="component" value="Unassembled WGS sequence"/>
</dbReference>
<protein>
    <submittedName>
        <fullName evidence="1">Uncharacterized protein</fullName>
    </submittedName>
</protein>
<reference evidence="1 2" key="1">
    <citation type="journal article" date="2023" name="Plants (Basel)">
        <title>Bridging the Gap: Combining Genomics and Transcriptomics Approaches to Understand Stylosanthes scabra, an Orphan Legume from the Brazilian Caatinga.</title>
        <authorList>
            <person name="Ferreira-Neto J.R.C."/>
            <person name="da Silva M.D."/>
            <person name="Binneck E."/>
            <person name="de Melo N.F."/>
            <person name="da Silva R.H."/>
            <person name="de Melo A.L.T.M."/>
            <person name="Pandolfi V."/>
            <person name="Bustamante F.O."/>
            <person name="Brasileiro-Vidal A.C."/>
            <person name="Benko-Iseppon A.M."/>
        </authorList>
    </citation>
    <scope>NUCLEOTIDE SEQUENCE [LARGE SCALE GENOMIC DNA]</scope>
    <source>
        <tissue evidence="1">Leaves</tissue>
    </source>
</reference>
<organism evidence="1 2">
    <name type="scientific">Stylosanthes scabra</name>
    <dbReference type="NCBI Taxonomy" id="79078"/>
    <lineage>
        <taxon>Eukaryota</taxon>
        <taxon>Viridiplantae</taxon>
        <taxon>Streptophyta</taxon>
        <taxon>Embryophyta</taxon>
        <taxon>Tracheophyta</taxon>
        <taxon>Spermatophyta</taxon>
        <taxon>Magnoliopsida</taxon>
        <taxon>eudicotyledons</taxon>
        <taxon>Gunneridae</taxon>
        <taxon>Pentapetalae</taxon>
        <taxon>rosids</taxon>
        <taxon>fabids</taxon>
        <taxon>Fabales</taxon>
        <taxon>Fabaceae</taxon>
        <taxon>Papilionoideae</taxon>
        <taxon>50 kb inversion clade</taxon>
        <taxon>dalbergioids sensu lato</taxon>
        <taxon>Dalbergieae</taxon>
        <taxon>Pterocarpus clade</taxon>
        <taxon>Stylosanthes</taxon>
    </lineage>
</organism>
<dbReference type="EMBL" id="JASCZI010060485">
    <property type="protein sequence ID" value="MED6132707.1"/>
    <property type="molecule type" value="Genomic_DNA"/>
</dbReference>
<evidence type="ECO:0000313" key="2">
    <source>
        <dbReference type="Proteomes" id="UP001341840"/>
    </source>
</evidence>
<feature type="non-terminal residue" evidence="1">
    <location>
        <position position="123"/>
    </location>
</feature>
<gene>
    <name evidence="1" type="ORF">PIB30_021395</name>
</gene>
<accession>A0ABU6S8P3</accession>